<dbReference type="STRING" id="2711.A0A067GQP9"/>
<keyword evidence="7" id="KW-1185">Reference proteome</keyword>
<feature type="domain" description="Glutaredoxin" evidence="5">
    <location>
        <begin position="49"/>
        <end position="114"/>
    </location>
</feature>
<dbReference type="PROSITE" id="PS51354">
    <property type="entry name" value="GLUTAREDOXIN_2"/>
    <property type="match status" value="1"/>
</dbReference>
<dbReference type="Proteomes" id="UP000027120">
    <property type="component" value="Unassembled WGS sequence"/>
</dbReference>
<dbReference type="Pfam" id="PF00462">
    <property type="entry name" value="Glutaredoxin"/>
    <property type="match status" value="1"/>
</dbReference>
<dbReference type="OrthoDB" id="418495at2759"/>
<dbReference type="SUPFAM" id="SSF52833">
    <property type="entry name" value="Thioredoxin-like"/>
    <property type="match status" value="1"/>
</dbReference>
<reference evidence="6 7" key="1">
    <citation type="submission" date="2014-04" db="EMBL/GenBank/DDBJ databases">
        <authorList>
            <consortium name="International Citrus Genome Consortium"/>
            <person name="Gmitter F."/>
            <person name="Chen C."/>
            <person name="Farmerie W."/>
            <person name="Harkins T."/>
            <person name="Desany B."/>
            <person name="Mohiuddin M."/>
            <person name="Kodira C."/>
            <person name="Borodovsky M."/>
            <person name="Lomsadze A."/>
            <person name="Burns P."/>
            <person name="Jenkins J."/>
            <person name="Prochnik S."/>
            <person name="Shu S."/>
            <person name="Chapman J."/>
            <person name="Pitluck S."/>
            <person name="Schmutz J."/>
            <person name="Rokhsar D."/>
        </authorList>
    </citation>
    <scope>NUCLEOTIDE SEQUENCE</scope>
</reference>
<organism evidence="6 7">
    <name type="scientific">Citrus sinensis</name>
    <name type="common">Sweet orange</name>
    <name type="synonym">Citrus aurantium var. sinensis</name>
    <dbReference type="NCBI Taxonomy" id="2711"/>
    <lineage>
        <taxon>Eukaryota</taxon>
        <taxon>Viridiplantae</taxon>
        <taxon>Streptophyta</taxon>
        <taxon>Embryophyta</taxon>
        <taxon>Tracheophyta</taxon>
        <taxon>Spermatophyta</taxon>
        <taxon>Magnoliopsida</taxon>
        <taxon>eudicotyledons</taxon>
        <taxon>Gunneridae</taxon>
        <taxon>Pentapetalae</taxon>
        <taxon>rosids</taxon>
        <taxon>malvids</taxon>
        <taxon>Sapindales</taxon>
        <taxon>Rutaceae</taxon>
        <taxon>Aurantioideae</taxon>
        <taxon>Citrus</taxon>
    </lineage>
</organism>
<comment type="similarity">
    <text evidence="2">Belongs to the glutaredoxin family. CC-type subfamily.</text>
</comment>
<evidence type="ECO:0000259" key="5">
    <source>
        <dbReference type="Pfam" id="PF00462"/>
    </source>
</evidence>
<keyword evidence="4" id="KW-0676">Redox-active center</keyword>
<evidence type="ECO:0000256" key="4">
    <source>
        <dbReference type="ARBA" id="ARBA00023284"/>
    </source>
</evidence>
<dbReference type="GO" id="GO:0005737">
    <property type="term" value="C:cytoplasm"/>
    <property type="evidence" value="ECO:0007669"/>
    <property type="project" value="UniProtKB-SubCell"/>
</dbReference>
<dbReference type="InterPro" id="IPR011905">
    <property type="entry name" value="GlrX-like_pln_2"/>
</dbReference>
<dbReference type="NCBIfam" id="TIGR02189">
    <property type="entry name" value="GlrX-like_plant"/>
    <property type="match status" value="1"/>
</dbReference>
<dbReference type="PaxDb" id="2711-XP_006467721.1"/>
<evidence type="ECO:0000256" key="1">
    <source>
        <dbReference type="ARBA" id="ARBA00004496"/>
    </source>
</evidence>
<proteinExistence type="inferred from homology"/>
<dbReference type="PANTHER" id="PTHR10168">
    <property type="entry name" value="GLUTAREDOXIN"/>
    <property type="match status" value="1"/>
</dbReference>
<sequence>MQEAIPYRTYIHGPAVAAGNTSSARGGGVTEEADTAAKSVEKMLVENAVLVLGRPGCCMCHVVKTLLLGHGVNPAVFEVADGDEAAVLDELSRIDVENGGGIIQFPAVFVGGKLFGGLDRVMATHISGDLVPILKEAGALWL</sequence>
<dbReference type="EMBL" id="KK784879">
    <property type="protein sequence ID" value="KDO77717.1"/>
    <property type="molecule type" value="Genomic_DNA"/>
</dbReference>
<gene>
    <name evidence="6" type="ORF">CISIN_1g032368mg</name>
</gene>
<dbReference type="KEGG" id="cit:102606911"/>
<evidence type="ECO:0000256" key="2">
    <source>
        <dbReference type="ARBA" id="ARBA00007568"/>
    </source>
</evidence>
<comment type="subcellular location">
    <subcellularLocation>
        <location evidence="1">Cytoplasm</location>
    </subcellularLocation>
</comment>
<evidence type="ECO:0000313" key="6">
    <source>
        <dbReference type="EMBL" id="KDO77717.1"/>
    </source>
</evidence>
<dbReference type="eggNOG" id="KOG1752">
    <property type="taxonomic scope" value="Eukaryota"/>
</dbReference>
<protein>
    <recommendedName>
        <fullName evidence="5">Glutaredoxin domain-containing protein</fullName>
    </recommendedName>
</protein>
<dbReference type="InterPro" id="IPR002109">
    <property type="entry name" value="Glutaredoxin"/>
</dbReference>
<dbReference type="Gene3D" id="3.40.30.10">
    <property type="entry name" value="Glutaredoxin"/>
    <property type="match status" value="1"/>
</dbReference>
<evidence type="ECO:0000256" key="3">
    <source>
        <dbReference type="ARBA" id="ARBA00022490"/>
    </source>
</evidence>
<accession>A0A067GQP9</accession>
<keyword evidence="3" id="KW-0963">Cytoplasm</keyword>
<name>A0A067GQP9_CITSI</name>
<dbReference type="AlphaFoldDB" id="A0A067GQP9"/>
<dbReference type="InterPro" id="IPR036249">
    <property type="entry name" value="Thioredoxin-like_sf"/>
</dbReference>
<evidence type="ECO:0000313" key="7">
    <source>
        <dbReference type="Proteomes" id="UP000027120"/>
    </source>
</evidence>
<dbReference type="SMR" id="A0A067GQP9"/>